<evidence type="ECO:0000313" key="2">
    <source>
        <dbReference type="EMBL" id="EXY76604.1"/>
    </source>
</evidence>
<dbReference type="EMBL" id="JGCY01000134">
    <property type="protein sequence ID" value="EXY76604.1"/>
    <property type="molecule type" value="Genomic_DNA"/>
</dbReference>
<accession>A0A015SWR2</accession>
<dbReference type="PANTHER" id="PTHR34980">
    <property type="entry name" value="INNER MEMBRANE PROTEIN-RELATED-RELATED"/>
    <property type="match status" value="1"/>
</dbReference>
<dbReference type="Pfam" id="PF05656">
    <property type="entry name" value="DUF805"/>
    <property type="match status" value="1"/>
</dbReference>
<proteinExistence type="predicted"/>
<evidence type="ECO:0008006" key="4">
    <source>
        <dbReference type="Google" id="ProtNLM"/>
    </source>
</evidence>
<keyword evidence="1" id="KW-1133">Transmembrane helix</keyword>
<gene>
    <name evidence="2" type="ORF">M124_4526</name>
</gene>
<evidence type="ECO:0000256" key="1">
    <source>
        <dbReference type="SAM" id="Phobius"/>
    </source>
</evidence>
<dbReference type="InterPro" id="IPR008523">
    <property type="entry name" value="DUF805"/>
</dbReference>
<organism evidence="2 3">
    <name type="scientific">Bacteroides fragilis str. 3988T(B)14</name>
    <dbReference type="NCBI Taxonomy" id="1339315"/>
    <lineage>
        <taxon>Bacteria</taxon>
        <taxon>Pseudomonadati</taxon>
        <taxon>Bacteroidota</taxon>
        <taxon>Bacteroidia</taxon>
        <taxon>Bacteroidales</taxon>
        <taxon>Bacteroidaceae</taxon>
        <taxon>Bacteroides</taxon>
    </lineage>
</organism>
<dbReference type="Proteomes" id="UP000020529">
    <property type="component" value="Unassembled WGS sequence"/>
</dbReference>
<keyword evidence="1" id="KW-0472">Membrane</keyword>
<name>A0A015SWR2_BACFG</name>
<feature type="transmembrane region" description="Helical" evidence="1">
    <location>
        <begin position="43"/>
        <end position="65"/>
    </location>
</feature>
<feature type="transmembrane region" description="Helical" evidence="1">
    <location>
        <begin position="77"/>
        <end position="95"/>
    </location>
</feature>
<keyword evidence="1" id="KW-0812">Transmembrane</keyword>
<comment type="caution">
    <text evidence="2">The sequence shown here is derived from an EMBL/GenBank/DDBJ whole genome shotgun (WGS) entry which is preliminary data.</text>
</comment>
<dbReference type="GO" id="GO:0005886">
    <property type="term" value="C:plasma membrane"/>
    <property type="evidence" value="ECO:0007669"/>
    <property type="project" value="TreeGrafter"/>
</dbReference>
<dbReference type="RefSeq" id="WP_005802928.1">
    <property type="nucleotide sequence ID" value="NZ_JGCY01000134.1"/>
</dbReference>
<evidence type="ECO:0000313" key="3">
    <source>
        <dbReference type="Proteomes" id="UP000020529"/>
    </source>
</evidence>
<dbReference type="AlphaFoldDB" id="A0A015SWR2"/>
<dbReference type="PATRIC" id="fig|1339315.3.peg.461"/>
<reference evidence="2 3" key="1">
    <citation type="submission" date="2014-02" db="EMBL/GenBank/DDBJ databases">
        <authorList>
            <person name="Sears C."/>
            <person name="Carroll K."/>
            <person name="Sack B.R."/>
            <person name="Qadri F."/>
            <person name="Myers L.L."/>
            <person name="Chung G.-T."/>
            <person name="Escheverria P."/>
            <person name="Fraser C.M."/>
            <person name="Sadzewicz L."/>
            <person name="Shefchek K.A."/>
            <person name="Tallon L."/>
            <person name="Das S.P."/>
            <person name="Daugherty S."/>
            <person name="Mongodin E.F."/>
        </authorList>
    </citation>
    <scope>NUCLEOTIDE SEQUENCE [LARGE SCALE GENOMIC DNA]</scope>
    <source>
        <strain evidence="3">3988T(B)14</strain>
    </source>
</reference>
<feature type="transmembrane region" description="Helical" evidence="1">
    <location>
        <begin position="21"/>
        <end position="37"/>
    </location>
</feature>
<sequence>MKEYIDVLKKWKDFDGRARRREYWMFVLFMAIFAIVAGIIDAILGTICVFVGIYYLAMLLPMIAVSIRRMHDIGKSGWWLFITFVPVIGSLWYLFLTIQDGQPGSNQYGENPKGI</sequence>
<protein>
    <recommendedName>
        <fullName evidence="4">DUF805 domain-containing protein</fullName>
    </recommendedName>
</protein>
<dbReference type="PANTHER" id="PTHR34980:SF2">
    <property type="entry name" value="INNER MEMBRANE PROTEIN YHAH-RELATED"/>
    <property type="match status" value="1"/>
</dbReference>